<comment type="function">
    <text evidence="6">Also exhibits azoreductase activity. Catalyzes the reductive cleavage of the azo bond in aromatic azo compounds to the corresponding amines.</text>
</comment>
<dbReference type="GO" id="GO:0016655">
    <property type="term" value="F:oxidoreductase activity, acting on NAD(P)H, quinone or similar compound as acceptor"/>
    <property type="evidence" value="ECO:0007669"/>
    <property type="project" value="InterPro"/>
</dbReference>
<dbReference type="PANTHER" id="PTHR43741">
    <property type="entry name" value="FMN-DEPENDENT NADH-AZOREDUCTASE 1"/>
    <property type="match status" value="1"/>
</dbReference>
<dbReference type="GO" id="GO:0016652">
    <property type="term" value="F:oxidoreductase activity, acting on NAD(P)H as acceptor"/>
    <property type="evidence" value="ECO:0007669"/>
    <property type="project" value="UniProtKB-UniRule"/>
</dbReference>
<keyword evidence="3 6" id="KW-0560">Oxidoreductase</keyword>
<dbReference type="HAMAP" id="MF_01216">
    <property type="entry name" value="Azoreductase_type1"/>
    <property type="match status" value="1"/>
</dbReference>
<dbReference type="InterPro" id="IPR003680">
    <property type="entry name" value="Flavodoxin_fold"/>
</dbReference>
<dbReference type="InterPro" id="IPR050104">
    <property type="entry name" value="FMN-dep_NADH:Q_OxRdtase_AzoR1"/>
</dbReference>
<dbReference type="EC" id="1.7.1.17" evidence="6"/>
<evidence type="ECO:0000256" key="6">
    <source>
        <dbReference type="HAMAP-Rule" id="MF_01216"/>
    </source>
</evidence>
<feature type="binding site" evidence="6">
    <location>
        <begin position="139"/>
        <end position="142"/>
    </location>
    <ligand>
        <name>FMN</name>
        <dbReference type="ChEBI" id="CHEBI:58210"/>
    </ligand>
</feature>
<gene>
    <name evidence="6" type="primary">azoR</name>
    <name evidence="8" type="ORF">FHW18_003578</name>
</gene>
<dbReference type="Proteomes" id="UP000542125">
    <property type="component" value="Unassembled WGS sequence"/>
</dbReference>
<feature type="domain" description="Flavodoxin-like fold" evidence="7">
    <location>
        <begin position="1"/>
        <end position="200"/>
    </location>
</feature>
<feature type="binding site" evidence="6">
    <location>
        <position position="9"/>
    </location>
    <ligand>
        <name>FMN</name>
        <dbReference type="ChEBI" id="CHEBI:58210"/>
    </ligand>
</feature>
<dbReference type="InterPro" id="IPR023048">
    <property type="entry name" value="NADH:quinone_OxRdtase_FMN_depd"/>
</dbReference>
<keyword evidence="4 6" id="KW-0520">NAD</keyword>
<dbReference type="InterPro" id="IPR029039">
    <property type="entry name" value="Flavoprotein-like_sf"/>
</dbReference>
<evidence type="ECO:0000256" key="4">
    <source>
        <dbReference type="ARBA" id="ARBA00023027"/>
    </source>
</evidence>
<evidence type="ECO:0000313" key="8">
    <source>
        <dbReference type="EMBL" id="NYE84307.1"/>
    </source>
</evidence>
<comment type="caution">
    <text evidence="6">Lacks conserved residue(s) required for the propagation of feature annotation.</text>
</comment>
<accession>A0A7Y9IWE0</accession>
<dbReference type="RefSeq" id="WP_179588006.1">
    <property type="nucleotide sequence ID" value="NZ_JACBYR010000001.1"/>
</dbReference>
<evidence type="ECO:0000256" key="3">
    <source>
        <dbReference type="ARBA" id="ARBA00023002"/>
    </source>
</evidence>
<dbReference type="Gene3D" id="3.40.50.360">
    <property type="match status" value="1"/>
</dbReference>
<reference evidence="8 9" key="1">
    <citation type="submission" date="2020-07" db="EMBL/GenBank/DDBJ databases">
        <title>Genomic Encyclopedia of Type Strains, Phase IV (KMG-V): Genome sequencing to study the core and pangenomes of soil and plant-associated prokaryotes.</title>
        <authorList>
            <person name="Whitman W."/>
        </authorList>
    </citation>
    <scope>NUCLEOTIDE SEQUENCE [LARGE SCALE GENOMIC DNA]</scope>
    <source>
        <strain evidence="8 9">SAS40</strain>
    </source>
</reference>
<keyword evidence="1 6" id="KW-0285">Flavoprotein</keyword>
<comment type="cofactor">
    <cofactor evidence="6">
        <name>FMN</name>
        <dbReference type="ChEBI" id="CHEBI:58210"/>
    </cofactor>
    <text evidence="6">Binds 1 FMN per subunit.</text>
</comment>
<comment type="catalytic activity">
    <reaction evidence="6">
        <text>2 a quinone + NADH + H(+) = 2 a 1,4-benzosemiquinone + NAD(+)</text>
        <dbReference type="Rhea" id="RHEA:65952"/>
        <dbReference type="ChEBI" id="CHEBI:15378"/>
        <dbReference type="ChEBI" id="CHEBI:57540"/>
        <dbReference type="ChEBI" id="CHEBI:57945"/>
        <dbReference type="ChEBI" id="CHEBI:132124"/>
        <dbReference type="ChEBI" id="CHEBI:134225"/>
    </reaction>
</comment>
<sequence>MKILHIDSSILGDGSVTRQLSAELVEQLQSANPSSEVVYRDVAAQPLSHLSGPEFMVRVGAPAELTPAIQNDIAIATAVLEEFLAADTVVIGSPMYNFSVSSQLKAWMDRVAVAGRTFRYTATGPEGLAGGKRVIVAVSRGGFYGPGTPAESFDFQERYLTAFFGFLGINNVEFIRAEGIAMGADARAKAITGAQDAIRQAA</sequence>
<comment type="catalytic activity">
    <reaction evidence="5">
        <text>N,N-dimethyl-1,4-phenylenediamine + anthranilate + 2 NAD(+) = 2-(4-dimethylaminophenyl)diazenylbenzoate + 2 NADH + 2 H(+)</text>
        <dbReference type="Rhea" id="RHEA:55872"/>
        <dbReference type="ChEBI" id="CHEBI:15378"/>
        <dbReference type="ChEBI" id="CHEBI:15783"/>
        <dbReference type="ChEBI" id="CHEBI:16567"/>
        <dbReference type="ChEBI" id="CHEBI:57540"/>
        <dbReference type="ChEBI" id="CHEBI:57945"/>
        <dbReference type="ChEBI" id="CHEBI:71579"/>
        <dbReference type="EC" id="1.7.1.17"/>
    </reaction>
    <physiologicalReaction direction="right-to-left" evidence="5">
        <dbReference type="Rhea" id="RHEA:55874"/>
    </physiologicalReaction>
</comment>
<dbReference type="GO" id="GO:0010181">
    <property type="term" value="F:FMN binding"/>
    <property type="evidence" value="ECO:0007669"/>
    <property type="project" value="UniProtKB-UniRule"/>
</dbReference>
<keyword evidence="2 6" id="KW-0288">FMN</keyword>
<evidence type="ECO:0000256" key="1">
    <source>
        <dbReference type="ARBA" id="ARBA00022630"/>
    </source>
</evidence>
<dbReference type="Pfam" id="PF02525">
    <property type="entry name" value="Flavodoxin_2"/>
    <property type="match status" value="1"/>
</dbReference>
<organism evidence="8 9">
    <name type="scientific">Pigmentiphaga litoralis</name>
    <dbReference type="NCBI Taxonomy" id="516702"/>
    <lineage>
        <taxon>Bacteria</taxon>
        <taxon>Pseudomonadati</taxon>
        <taxon>Pseudomonadota</taxon>
        <taxon>Betaproteobacteria</taxon>
        <taxon>Burkholderiales</taxon>
        <taxon>Alcaligenaceae</taxon>
        <taxon>Pigmentiphaga</taxon>
    </lineage>
</organism>
<dbReference type="SUPFAM" id="SSF52218">
    <property type="entry name" value="Flavoproteins"/>
    <property type="match status" value="1"/>
</dbReference>
<comment type="function">
    <text evidence="6">Quinone reductase that provides resistance to thiol-specific stress caused by electrophilic quinones.</text>
</comment>
<dbReference type="EMBL" id="JACBYR010000001">
    <property type="protein sequence ID" value="NYE84307.1"/>
    <property type="molecule type" value="Genomic_DNA"/>
</dbReference>
<keyword evidence="9" id="KW-1185">Reference proteome</keyword>
<protein>
    <recommendedName>
        <fullName evidence="6">FMN dependent NADH:quinone oxidoreductase</fullName>
        <ecNumber evidence="6">1.6.5.-</ecNumber>
    </recommendedName>
    <alternativeName>
        <fullName evidence="6">Azo-dye reductase</fullName>
    </alternativeName>
    <alternativeName>
        <fullName evidence="6">FMN-dependent NADH-azo compound oxidoreductase</fullName>
    </alternativeName>
    <alternativeName>
        <fullName evidence="6">FMN-dependent NADH-azoreductase</fullName>
        <ecNumber evidence="6">1.7.1.17</ecNumber>
    </alternativeName>
</protein>
<comment type="similarity">
    <text evidence="6">Belongs to the azoreductase type 1 family.</text>
</comment>
<dbReference type="GO" id="GO:0009055">
    <property type="term" value="F:electron transfer activity"/>
    <property type="evidence" value="ECO:0007669"/>
    <property type="project" value="UniProtKB-UniRule"/>
</dbReference>
<evidence type="ECO:0000313" key="9">
    <source>
        <dbReference type="Proteomes" id="UP000542125"/>
    </source>
</evidence>
<comment type="caution">
    <text evidence="8">The sequence shown here is derived from an EMBL/GenBank/DDBJ whole genome shotgun (WGS) entry which is preliminary data.</text>
</comment>
<name>A0A7Y9IWE0_9BURK</name>
<dbReference type="PANTHER" id="PTHR43741:SF4">
    <property type="entry name" value="FMN-DEPENDENT NADH:QUINONE OXIDOREDUCTASE"/>
    <property type="match status" value="1"/>
</dbReference>
<evidence type="ECO:0000256" key="2">
    <source>
        <dbReference type="ARBA" id="ARBA00022643"/>
    </source>
</evidence>
<evidence type="ECO:0000256" key="5">
    <source>
        <dbReference type="ARBA" id="ARBA00048542"/>
    </source>
</evidence>
<comment type="subunit">
    <text evidence="6">Homodimer.</text>
</comment>
<evidence type="ECO:0000259" key="7">
    <source>
        <dbReference type="Pfam" id="PF02525"/>
    </source>
</evidence>
<dbReference type="AlphaFoldDB" id="A0A7Y9IWE0"/>
<proteinExistence type="inferred from homology"/>
<dbReference type="EC" id="1.6.5.-" evidence="6"/>
<feature type="binding site" evidence="6">
    <location>
        <begin position="95"/>
        <end position="98"/>
    </location>
    <ligand>
        <name>FMN</name>
        <dbReference type="ChEBI" id="CHEBI:58210"/>
    </ligand>
</feature>